<feature type="transmembrane region" description="Helical" evidence="1">
    <location>
        <begin position="15"/>
        <end position="39"/>
    </location>
</feature>
<feature type="transmembrane region" description="Helical" evidence="1">
    <location>
        <begin position="129"/>
        <end position="149"/>
    </location>
</feature>
<dbReference type="RefSeq" id="WP_322808695.1">
    <property type="nucleotide sequence ID" value="NZ_JAVBVO010000003.1"/>
</dbReference>
<evidence type="ECO:0000256" key="1">
    <source>
        <dbReference type="SAM" id="Phobius"/>
    </source>
</evidence>
<dbReference type="Proteomes" id="UP001290462">
    <property type="component" value="Unassembled WGS sequence"/>
</dbReference>
<dbReference type="AlphaFoldDB" id="A0AAW9K4H9"/>
<feature type="transmembrane region" description="Helical" evidence="1">
    <location>
        <begin position="45"/>
        <end position="67"/>
    </location>
</feature>
<gene>
    <name evidence="2" type="ORF">RAK27_05785</name>
</gene>
<protein>
    <submittedName>
        <fullName evidence="2">DUF2798 domain-containing protein</fullName>
    </submittedName>
</protein>
<dbReference type="EMBL" id="JAVBVO010000003">
    <property type="protein sequence ID" value="MDZ5758166.1"/>
    <property type="molecule type" value="Genomic_DNA"/>
</dbReference>
<feature type="transmembrane region" description="Helical" evidence="1">
    <location>
        <begin position="88"/>
        <end position="109"/>
    </location>
</feature>
<comment type="caution">
    <text evidence="2">The sequence shown here is derived from an EMBL/GenBank/DDBJ whole genome shotgun (WGS) entry which is preliminary data.</text>
</comment>
<name>A0AAW9K4H9_CARML</name>
<dbReference type="Pfam" id="PF11391">
    <property type="entry name" value="DUF2798"/>
    <property type="match status" value="2"/>
</dbReference>
<evidence type="ECO:0000313" key="2">
    <source>
        <dbReference type="EMBL" id="MDZ5758166.1"/>
    </source>
</evidence>
<proteinExistence type="predicted"/>
<organism evidence="2 3">
    <name type="scientific">Carnobacterium maltaromaticum</name>
    <name type="common">Carnobacterium piscicola</name>
    <dbReference type="NCBI Taxonomy" id="2751"/>
    <lineage>
        <taxon>Bacteria</taxon>
        <taxon>Bacillati</taxon>
        <taxon>Bacillota</taxon>
        <taxon>Bacilli</taxon>
        <taxon>Lactobacillales</taxon>
        <taxon>Carnobacteriaceae</taxon>
        <taxon>Carnobacterium</taxon>
    </lineage>
</organism>
<accession>A0AAW9K4H9</accession>
<keyword evidence="1" id="KW-0472">Membrane</keyword>
<keyword evidence="1" id="KW-0812">Transmembrane</keyword>
<reference evidence="2" key="1">
    <citation type="submission" date="2023-08" db="EMBL/GenBank/DDBJ databases">
        <title>Genomic characterization of piscicolin 126 produced by Carnobacterium maltaromaticum CM22 strain isolated from salmon (Salmo salar).</title>
        <authorList>
            <person name="Gonzalez-Gragera E."/>
            <person name="Garcia-Lopez J.D."/>
            <person name="Teso-Perez C."/>
            <person name="Gimenez-Hernandez I."/>
            <person name="Peralta-Sanchez J.M."/>
            <person name="Valdivia E."/>
            <person name="Montalban-Lopez M."/>
            <person name="Martin-Platero A.M."/>
            <person name="Banos A."/>
            <person name="Martinez-Bueno M."/>
        </authorList>
    </citation>
    <scope>NUCLEOTIDE SEQUENCE</scope>
    <source>
        <strain evidence="2">CM22</strain>
    </source>
</reference>
<sequence>MKHDLRLPQSNKEGLLYGMIICGITAFLMTFLNIYLQFYTVNKEVLFIILKAFPLFFIVAMLLENFVVSRFANKLVEKYSATQDSFNAHILFSIFFTVVGMSFCMTLIGDFIGHGFILEKGIVARFLMAWPRNFGVVLFIELLIAQPLARKVMSTIHREKSESNLA</sequence>
<evidence type="ECO:0000313" key="3">
    <source>
        <dbReference type="Proteomes" id="UP001290462"/>
    </source>
</evidence>
<keyword evidence="1" id="KW-1133">Transmembrane helix</keyword>
<dbReference type="InterPro" id="IPR021529">
    <property type="entry name" value="DUF2798"/>
</dbReference>